<keyword evidence="3" id="KW-1185">Reference proteome</keyword>
<protein>
    <submittedName>
        <fullName evidence="2">Uncharacterized protein</fullName>
    </submittedName>
</protein>
<keyword evidence="1" id="KW-0472">Membrane</keyword>
<reference evidence="2 3" key="1">
    <citation type="submission" date="2021-04" db="EMBL/GenBank/DDBJ databases">
        <authorList>
            <person name="Rakotoarivonina H."/>
        </authorList>
    </citation>
    <scope>NUCLEOTIDE SEQUENCE [LARGE SCALE GENOMIC DNA]</scope>
    <source>
        <strain evidence="2 3">XE</strain>
    </source>
</reference>
<evidence type="ECO:0000313" key="3">
    <source>
        <dbReference type="Proteomes" id="UP000681526"/>
    </source>
</evidence>
<keyword evidence="1" id="KW-0812">Transmembrane</keyword>
<evidence type="ECO:0000313" key="2">
    <source>
        <dbReference type="EMBL" id="CAG5089400.1"/>
    </source>
</evidence>
<accession>A0ABM8V611</accession>
<dbReference type="RefSeq" id="WP_213484949.1">
    <property type="nucleotide sequence ID" value="NZ_CAJRAY010000066.1"/>
</dbReference>
<organism evidence="2 3">
    <name type="scientific">Thermobacillus xylanilyticus</name>
    <dbReference type="NCBI Taxonomy" id="76633"/>
    <lineage>
        <taxon>Bacteria</taxon>
        <taxon>Bacillati</taxon>
        <taxon>Bacillota</taxon>
        <taxon>Bacilli</taxon>
        <taxon>Bacillales</taxon>
        <taxon>Paenibacillaceae</taxon>
        <taxon>Thermobacillus</taxon>
    </lineage>
</organism>
<name>A0ABM8V611_THEXY</name>
<keyword evidence="1" id="KW-1133">Transmembrane helix</keyword>
<feature type="transmembrane region" description="Helical" evidence="1">
    <location>
        <begin position="20"/>
        <end position="41"/>
    </location>
</feature>
<dbReference type="Proteomes" id="UP000681526">
    <property type="component" value="Unassembled WGS sequence"/>
</dbReference>
<proteinExistence type="predicted"/>
<sequence length="86" mass="9246">MHFEPALAVDRHHLFAQAGGYGAIGLFSAACMLASLATLIYSGMLRSEAEPVPGSRREEAVWRMQPSASERLKNLGRSSLAKSPTS</sequence>
<dbReference type="EMBL" id="CAJRAY010000066">
    <property type="protein sequence ID" value="CAG5089400.1"/>
    <property type="molecule type" value="Genomic_DNA"/>
</dbReference>
<gene>
    <name evidence="2" type="primary">txxe 1832</name>
    <name evidence="2" type="ORF">TXXE_12965</name>
</gene>
<evidence type="ECO:0000256" key="1">
    <source>
        <dbReference type="SAM" id="Phobius"/>
    </source>
</evidence>
<comment type="caution">
    <text evidence="2">The sequence shown here is derived from an EMBL/GenBank/DDBJ whole genome shotgun (WGS) entry which is preliminary data.</text>
</comment>